<comment type="function">
    <text evidence="1">Required for efficient biogenesis of the 60S ribosomal subunit.</text>
</comment>
<feature type="region of interest" description="Disordered" evidence="8">
    <location>
        <begin position="1"/>
        <end position="151"/>
    </location>
</feature>
<dbReference type="GO" id="GO:0005730">
    <property type="term" value="C:nucleolus"/>
    <property type="evidence" value="ECO:0007669"/>
    <property type="project" value="UniProtKB-SubCell"/>
</dbReference>
<evidence type="ECO:0000259" key="9">
    <source>
        <dbReference type="Pfam" id="PF14615"/>
    </source>
</evidence>
<keyword evidence="11" id="KW-1185">Reference proteome</keyword>
<dbReference type="InterPro" id="IPR051898">
    <property type="entry name" value="Ribosome_Assembly_3"/>
</dbReference>
<evidence type="ECO:0000256" key="3">
    <source>
        <dbReference type="ARBA" id="ARBA00006256"/>
    </source>
</evidence>
<dbReference type="GO" id="GO:0000027">
    <property type="term" value="P:ribosomal large subunit assembly"/>
    <property type="evidence" value="ECO:0007669"/>
    <property type="project" value="TreeGrafter"/>
</dbReference>
<evidence type="ECO:0000313" key="10">
    <source>
        <dbReference type="EMBL" id="ORY93590.1"/>
    </source>
</evidence>
<protein>
    <recommendedName>
        <fullName evidence="4">Ribosome assembly protein 3</fullName>
    </recommendedName>
</protein>
<dbReference type="InParanoid" id="A0A1X2H6K8"/>
<name>A0A1X2H6K8_SYNRA</name>
<evidence type="ECO:0000256" key="8">
    <source>
        <dbReference type="SAM" id="MobiDB-lite"/>
    </source>
</evidence>
<comment type="subcellular location">
    <subcellularLocation>
        <location evidence="2">Nucleus</location>
        <location evidence="2">Nucleolus</location>
    </subcellularLocation>
</comment>
<feature type="domain" description="Ribosome-assembly protein 3 C-terminal" evidence="9">
    <location>
        <begin position="148"/>
        <end position="193"/>
    </location>
</feature>
<evidence type="ECO:0000256" key="6">
    <source>
        <dbReference type="ARBA" id="ARBA00023242"/>
    </source>
</evidence>
<evidence type="ECO:0000256" key="2">
    <source>
        <dbReference type="ARBA" id="ARBA00004604"/>
    </source>
</evidence>
<reference evidence="10 11" key="1">
    <citation type="submission" date="2016-07" db="EMBL/GenBank/DDBJ databases">
        <title>Pervasive Adenine N6-methylation of Active Genes in Fungi.</title>
        <authorList>
            <consortium name="DOE Joint Genome Institute"/>
            <person name="Mondo S.J."/>
            <person name="Dannebaum R.O."/>
            <person name="Kuo R.C."/>
            <person name="Labutti K."/>
            <person name="Haridas S."/>
            <person name="Kuo A."/>
            <person name="Salamov A."/>
            <person name="Ahrendt S.R."/>
            <person name="Lipzen A."/>
            <person name="Sullivan W."/>
            <person name="Andreopoulos W.B."/>
            <person name="Clum A."/>
            <person name="Lindquist E."/>
            <person name="Daum C."/>
            <person name="Ramamoorthy G.K."/>
            <person name="Gryganskyi A."/>
            <person name="Culley D."/>
            <person name="Magnuson J.K."/>
            <person name="James T.Y."/>
            <person name="O'Malley M.A."/>
            <person name="Stajich J.E."/>
            <person name="Spatafora J.W."/>
            <person name="Visel A."/>
            <person name="Grigoriev I.V."/>
        </authorList>
    </citation>
    <scope>NUCLEOTIDE SEQUENCE [LARGE SCALE GENOMIC DNA]</scope>
    <source>
        <strain evidence="10 11">NRRL 2496</strain>
    </source>
</reference>
<comment type="caution">
    <text evidence="10">The sequence shown here is derived from an EMBL/GenBank/DDBJ whole genome shotgun (WGS) entry which is preliminary data.</text>
</comment>
<feature type="compositionally biased region" description="Basic and acidic residues" evidence="8">
    <location>
        <begin position="8"/>
        <end position="17"/>
    </location>
</feature>
<dbReference type="PANTHER" id="PTHR28127:SF1">
    <property type="entry name" value="RIBOSOME ASSEMBLY PROTEIN 3"/>
    <property type="match status" value="1"/>
</dbReference>
<evidence type="ECO:0000256" key="4">
    <source>
        <dbReference type="ARBA" id="ARBA00015339"/>
    </source>
</evidence>
<accession>A0A1X2H6K8</accession>
<dbReference type="PANTHER" id="PTHR28127">
    <property type="entry name" value="RIBOSOME ASSEMBLY PROTEIN 3"/>
    <property type="match status" value="1"/>
</dbReference>
<dbReference type="InterPro" id="IPR028217">
    <property type="entry name" value="Rsa3_C"/>
</dbReference>
<evidence type="ECO:0000256" key="7">
    <source>
        <dbReference type="ARBA" id="ARBA00023274"/>
    </source>
</evidence>
<feature type="compositionally biased region" description="Basic residues" evidence="8">
    <location>
        <begin position="18"/>
        <end position="27"/>
    </location>
</feature>
<dbReference type="Proteomes" id="UP000242180">
    <property type="component" value="Unassembled WGS sequence"/>
</dbReference>
<dbReference type="STRING" id="13706.A0A1X2H6K8"/>
<dbReference type="OrthoDB" id="69550at2759"/>
<feature type="compositionally biased region" description="Basic and acidic residues" evidence="8">
    <location>
        <begin position="29"/>
        <end position="56"/>
    </location>
</feature>
<feature type="compositionally biased region" description="Acidic residues" evidence="8">
    <location>
        <begin position="91"/>
        <end position="129"/>
    </location>
</feature>
<sequence>MAKAGQKRSTDTPDQRRLKYTKRHAHGQKQQDKADHDHSRDLDNNPGVRDTHRREQDEENEGLFDNLDAAPVPGLLEKALQELGDSGSSASEDEDLDSDHAEEGDEDEGLKEDEEDKENEDDGDDDDDQEEKKKVPEATKPKSSSDPFRDDYMEKITMAFGNDLDTIRQEPALDTGKLGMLIDSLEAGIDIFSDLEKEVILANKNK</sequence>
<dbReference type="AlphaFoldDB" id="A0A1X2H6K8"/>
<organism evidence="10 11">
    <name type="scientific">Syncephalastrum racemosum</name>
    <name type="common">Filamentous fungus</name>
    <dbReference type="NCBI Taxonomy" id="13706"/>
    <lineage>
        <taxon>Eukaryota</taxon>
        <taxon>Fungi</taxon>
        <taxon>Fungi incertae sedis</taxon>
        <taxon>Mucoromycota</taxon>
        <taxon>Mucoromycotina</taxon>
        <taxon>Mucoromycetes</taxon>
        <taxon>Mucorales</taxon>
        <taxon>Syncephalastraceae</taxon>
        <taxon>Syncephalastrum</taxon>
    </lineage>
</organism>
<keyword evidence="5" id="KW-0690">Ribosome biogenesis</keyword>
<dbReference type="GO" id="GO:0030687">
    <property type="term" value="C:preribosome, large subunit precursor"/>
    <property type="evidence" value="ECO:0007669"/>
    <property type="project" value="TreeGrafter"/>
</dbReference>
<evidence type="ECO:0000256" key="5">
    <source>
        <dbReference type="ARBA" id="ARBA00022517"/>
    </source>
</evidence>
<evidence type="ECO:0000256" key="1">
    <source>
        <dbReference type="ARBA" id="ARBA00003035"/>
    </source>
</evidence>
<keyword evidence="6" id="KW-0539">Nucleus</keyword>
<comment type="similarity">
    <text evidence="3">Belongs to the RSA3 family.</text>
</comment>
<keyword evidence="7" id="KW-0687">Ribonucleoprotein</keyword>
<evidence type="ECO:0000313" key="11">
    <source>
        <dbReference type="Proteomes" id="UP000242180"/>
    </source>
</evidence>
<dbReference type="EMBL" id="MCGN01000009">
    <property type="protein sequence ID" value="ORY93590.1"/>
    <property type="molecule type" value="Genomic_DNA"/>
</dbReference>
<feature type="compositionally biased region" description="Basic and acidic residues" evidence="8">
    <location>
        <begin position="130"/>
        <end position="140"/>
    </location>
</feature>
<proteinExistence type="inferred from homology"/>
<dbReference type="Pfam" id="PF14615">
    <property type="entry name" value="Rsa3"/>
    <property type="match status" value="1"/>
</dbReference>
<gene>
    <name evidence="10" type="ORF">BCR43DRAFT_478759</name>
</gene>